<proteinExistence type="predicted"/>
<dbReference type="Gene3D" id="3.30.70.3400">
    <property type="match status" value="1"/>
</dbReference>
<keyword evidence="4" id="KW-0653">Protein transport</keyword>
<dbReference type="PANTHER" id="PTHR30081:SF1">
    <property type="entry name" value="PROTEIN TRANSLOCASE SUBUNIT SECD"/>
    <property type="match status" value="1"/>
</dbReference>
<keyword evidence="3 8" id="KW-0812">Transmembrane</keyword>
<evidence type="ECO:0000313" key="10">
    <source>
        <dbReference type="EMBL" id="PVU68355.1"/>
    </source>
</evidence>
<keyword evidence="7 8" id="KW-0472">Membrane</keyword>
<dbReference type="RefSeq" id="WP_228615525.1">
    <property type="nucleotide sequence ID" value="NZ_QEFP02000020.1"/>
</dbReference>
<organism evidence="10">
    <name type="scientific">Nanobsidianus stetteri</name>
    <dbReference type="NCBI Taxonomy" id="1294122"/>
    <lineage>
        <taxon>Archaea</taxon>
        <taxon>Nanobdellota</taxon>
        <taxon>Candidatus Nanoarchaeia</taxon>
        <taxon>Nanoarchaeales</taxon>
        <taxon>Nanopusillaceae</taxon>
        <taxon>Candidatus Nanobsidianus</taxon>
    </lineage>
</organism>
<keyword evidence="1" id="KW-0813">Transport</keyword>
<dbReference type="EMBL" id="QEFP01000015">
    <property type="protein sequence ID" value="PVU68355.1"/>
    <property type="molecule type" value="Genomic_DNA"/>
</dbReference>
<dbReference type="Proteomes" id="UP000245509">
    <property type="component" value="Unassembled WGS sequence"/>
</dbReference>
<keyword evidence="6" id="KW-0811">Translocation</keyword>
<evidence type="ECO:0000256" key="8">
    <source>
        <dbReference type="SAM" id="Phobius"/>
    </source>
</evidence>
<evidence type="ECO:0000256" key="3">
    <source>
        <dbReference type="ARBA" id="ARBA00022692"/>
    </source>
</evidence>
<dbReference type="EMBL" id="QEFP02000020">
    <property type="protein sequence ID" value="MCC5447302.1"/>
    <property type="molecule type" value="Genomic_DNA"/>
</dbReference>
<dbReference type="Gene3D" id="1.20.1640.10">
    <property type="entry name" value="Multidrug efflux transporter AcrB transmembrane domain"/>
    <property type="match status" value="1"/>
</dbReference>
<evidence type="ECO:0000313" key="9">
    <source>
        <dbReference type="EMBL" id="MCC5447302.1"/>
    </source>
</evidence>
<feature type="transmembrane region" description="Helical" evidence="8">
    <location>
        <begin position="334"/>
        <end position="361"/>
    </location>
</feature>
<accession>A0A2T9WKK1</accession>
<name>A0A2T9WKK1_NANST</name>
<evidence type="ECO:0000256" key="6">
    <source>
        <dbReference type="ARBA" id="ARBA00023010"/>
    </source>
</evidence>
<feature type="transmembrane region" description="Helical" evidence="8">
    <location>
        <begin position="12"/>
        <end position="30"/>
    </location>
</feature>
<comment type="caution">
    <text evidence="10">The sequence shown here is derived from an EMBL/GenBank/DDBJ whole genome shotgun (WGS) entry which is preliminary data.</text>
</comment>
<reference evidence="10" key="3">
    <citation type="submission" date="2017-05" db="EMBL/GenBank/DDBJ databases">
        <authorList>
            <person name="Song R."/>
            <person name="Chenine A.L."/>
            <person name="Ruprecht R.M."/>
        </authorList>
    </citation>
    <scope>NUCLEOTIDE SEQUENCE</scope>
    <source>
        <strain evidence="10">SCGC AB-777_F03</strain>
    </source>
</reference>
<dbReference type="InterPro" id="IPR022813">
    <property type="entry name" value="SecD/SecF_arch_bac"/>
</dbReference>
<dbReference type="AlphaFoldDB" id="A0A2T9WKK1"/>
<protein>
    <recommendedName>
        <fullName evidence="11">Preprotein translocase subunit SecD</fullName>
    </recommendedName>
</protein>
<reference evidence="9" key="2">
    <citation type="submission" date="2017-05" db="EMBL/GenBank/DDBJ databases">
        <authorList>
            <person name="Munson-Mcgee J.H."/>
        </authorList>
    </citation>
    <scope>NUCLEOTIDE SEQUENCE</scope>
    <source>
        <strain evidence="9">SCGC AB-777_F03</strain>
    </source>
</reference>
<keyword evidence="5 8" id="KW-1133">Transmembrane helix</keyword>
<feature type="transmembrane region" description="Helical" evidence="8">
    <location>
        <begin position="368"/>
        <end position="388"/>
    </location>
</feature>
<evidence type="ECO:0000256" key="1">
    <source>
        <dbReference type="ARBA" id="ARBA00022448"/>
    </source>
</evidence>
<evidence type="ECO:0000256" key="4">
    <source>
        <dbReference type="ARBA" id="ARBA00022927"/>
    </source>
</evidence>
<dbReference type="GO" id="GO:0015031">
    <property type="term" value="P:protein transport"/>
    <property type="evidence" value="ECO:0007669"/>
    <property type="project" value="UniProtKB-KW"/>
</dbReference>
<feature type="transmembrane region" description="Helical" evidence="8">
    <location>
        <begin position="469"/>
        <end position="487"/>
    </location>
</feature>
<evidence type="ECO:0008006" key="11">
    <source>
        <dbReference type="Google" id="ProtNLM"/>
    </source>
</evidence>
<keyword evidence="2" id="KW-1003">Cell membrane</keyword>
<sequence>MDTKSLIKNWRILIFIIIFIAALVFDIYALNNNNVEVTSSTILPNSTYIYSINGCQVNSINSYYTCIYNNINSSFLQISTSNGNIVLEPYQYQLLINETNITQTSLISYGIDIAGGYLLILNSSKPLTPQELSIAAQVIENRLNSFGVKSINIYPTSAGYIIVELPYSEGNLIPYIISQGEFYAKIGNTTVFTGSEIKPLFGGQYSGLLGCSPVGNQYVCTYYFTLLLSPQAANSFAQATQNLSVVLQNGGAYLSEPIVFYLDNQNVSTLLIAANLRGSNTQQVSIQVSGTGNSITQAQYNAYQQAYNLYIILENGQLPSKFNIVQESIIPPIFGYYILKSFEIVLLLILIGIFAILYAVYRNIKIPALITLTLVSEFLIAFAIGIALHQTYDIPAFIGIIFGTATGIDDQLVAAEEILRAKKEGNNDAKTDNVERLDKAIKKAMFVILLAIILETLSVFPAFVAGLSLYKGFAVMVIITVWIGYLLTRPAFINLAKNLL</sequence>
<evidence type="ECO:0000256" key="7">
    <source>
        <dbReference type="ARBA" id="ARBA00023136"/>
    </source>
</evidence>
<dbReference type="SUPFAM" id="SSF82866">
    <property type="entry name" value="Multidrug efflux transporter AcrB transmembrane domain"/>
    <property type="match status" value="1"/>
</dbReference>
<evidence type="ECO:0000256" key="5">
    <source>
        <dbReference type="ARBA" id="ARBA00022989"/>
    </source>
</evidence>
<gene>
    <name evidence="9" type="ORF">DDW03_002710</name>
    <name evidence="10" type="ORF">DDW03_02610</name>
</gene>
<reference evidence="9" key="4">
    <citation type="submission" date="2021-11" db="EMBL/GenBank/DDBJ databases">
        <authorList>
            <person name="Munson-Mcgee J."/>
            <person name="Field E."/>
            <person name="Bateson M."/>
            <person name="Rooney C."/>
            <person name="Stepanauskas R."/>
            <person name="Young M."/>
        </authorList>
    </citation>
    <scope>NUCLEOTIDE SEQUENCE</scope>
    <source>
        <strain evidence="9">SCGC AB-777_F03</strain>
    </source>
</reference>
<dbReference type="PANTHER" id="PTHR30081">
    <property type="entry name" value="PROTEIN-EXPORT MEMBRANE PROTEIN SEC"/>
    <property type="match status" value="1"/>
</dbReference>
<evidence type="ECO:0000256" key="2">
    <source>
        <dbReference type="ARBA" id="ARBA00022475"/>
    </source>
</evidence>
<feature type="transmembrane region" description="Helical" evidence="8">
    <location>
        <begin position="444"/>
        <end position="463"/>
    </location>
</feature>
<reference evidence="10" key="1">
    <citation type="journal article" date="2015" name="Appl. Environ. Microbiol.">
        <title>Nanoarchaeota, Their Sulfolobales Host, and Nanoarchaeota Virus Distribution across Yellowstone National Park Hot Springs.</title>
        <authorList>
            <person name="Munson-McGee J.H."/>
            <person name="Field E.K."/>
            <person name="Bateson M."/>
            <person name="Rooney C."/>
            <person name="Stepanauskas R."/>
            <person name="Young M.J."/>
        </authorList>
    </citation>
    <scope>NUCLEOTIDE SEQUENCE [LARGE SCALE GENOMIC DNA]</scope>
    <source>
        <strain evidence="10">SCGC AB-777_F03</strain>
    </source>
</reference>
<dbReference type="GO" id="GO:0005886">
    <property type="term" value="C:plasma membrane"/>
    <property type="evidence" value="ECO:0007669"/>
    <property type="project" value="TreeGrafter"/>
</dbReference>